<accession>A0AAD4S5M4</accession>
<name>A0AAD4S5M4_9MAGN</name>
<dbReference type="EMBL" id="JAJJMB010014022">
    <property type="protein sequence ID" value="KAI3863801.1"/>
    <property type="molecule type" value="Genomic_DNA"/>
</dbReference>
<gene>
    <name evidence="5" type="ORF">MKW98_031393</name>
</gene>
<comment type="similarity">
    <text evidence="1">Belongs to the PPR family. PCMP-H subfamily.</text>
</comment>
<dbReference type="InterPro" id="IPR046848">
    <property type="entry name" value="E_motif"/>
</dbReference>
<dbReference type="InterPro" id="IPR002885">
    <property type="entry name" value="PPR_rpt"/>
</dbReference>
<dbReference type="GO" id="GO:0016556">
    <property type="term" value="P:mRNA modification"/>
    <property type="evidence" value="ECO:0007669"/>
    <property type="project" value="UniProtKB-ARBA"/>
</dbReference>
<sequence length="622" mass="70325">MTTITTSVPIQFSSTTTATLSLLEKCKSMPVLHQIHASVIKSGLTSHTFLMSKLISFCSNSRSPSDMNYALSIFNSIEEPNFFIFFTLIRAFADTPNSLQSILLYSKILSTLEEFHGLEFSIPSVLKACGRSCAFEEGRQVHGQIMKTDIQCDPFVSNSMLRMYFDLKDIRSARRLFDTMPHRDVYSWNSMVAGYLKAGEIGLASEMFREMPERDLVSWNSMIDGLVKHGKCELAREIFEMMKHKNVVSWTSMISGYMLNHRPKESLDLFRKMLTSGIEPDAAAIVSVLSAIADLGFVEEGKWIHSFVCRSKFLSIDSGVIGSALIDMYSKCGYIDNARDIFKSISHRRNIGDWNSMLSGLAIHGLGKEALEILRDMERMEIEPDDITFLAVLRACSHGGLVQEGEMCFKTMCGKKYKTVPKIQHYGCMIDLYGRAGQLEEALNILQEMPFEPDVLAWKALLSSCLKHGKIEQGRFAALRAIELAPKDSSSYILLSNIYAKTGRWEDVAKIRSLMKERGIKKVPGCSSILINGEIHEFLVGKEIDSDVIKKLEEMVFRLNLEGYKPDLDQVLVDVEEKHKESLLSFHSEKMALAFGLINVNRVLNFFERIFTYCLQKETSSR</sequence>
<evidence type="ECO:0000256" key="2">
    <source>
        <dbReference type="ARBA" id="ARBA00022737"/>
    </source>
</evidence>
<dbReference type="PANTHER" id="PTHR47926">
    <property type="entry name" value="PENTATRICOPEPTIDE REPEAT-CONTAINING PROTEIN"/>
    <property type="match status" value="1"/>
</dbReference>
<protein>
    <recommendedName>
        <fullName evidence="4">DYW domain-containing protein</fullName>
    </recommendedName>
</protein>
<keyword evidence="2" id="KW-0677">Repeat</keyword>
<dbReference type="Pfam" id="PF14432">
    <property type="entry name" value="DYW_deaminase"/>
    <property type="match status" value="1"/>
</dbReference>
<dbReference type="Pfam" id="PF20431">
    <property type="entry name" value="E_motif"/>
    <property type="match status" value="1"/>
</dbReference>
<evidence type="ECO:0000256" key="1">
    <source>
        <dbReference type="ARBA" id="ARBA00006643"/>
    </source>
</evidence>
<feature type="repeat" description="PPR" evidence="3">
    <location>
        <begin position="246"/>
        <end position="280"/>
    </location>
</feature>
<evidence type="ECO:0000313" key="6">
    <source>
        <dbReference type="Proteomes" id="UP001202328"/>
    </source>
</evidence>
<proteinExistence type="inferred from homology"/>
<feature type="repeat" description="PPR" evidence="3">
    <location>
        <begin position="350"/>
        <end position="384"/>
    </location>
</feature>
<evidence type="ECO:0000259" key="4">
    <source>
        <dbReference type="Pfam" id="PF14432"/>
    </source>
</evidence>
<dbReference type="PROSITE" id="PS51375">
    <property type="entry name" value="PPR"/>
    <property type="match status" value="5"/>
</dbReference>
<dbReference type="FunFam" id="1.25.40.10:FF:000333">
    <property type="entry name" value="Pentatricopeptide repeat-containing protein"/>
    <property type="match status" value="1"/>
</dbReference>
<comment type="caution">
    <text evidence="5">The sequence shown here is derived from an EMBL/GenBank/DDBJ whole genome shotgun (WGS) entry which is preliminary data.</text>
</comment>
<dbReference type="GO" id="GO:0005737">
    <property type="term" value="C:cytoplasm"/>
    <property type="evidence" value="ECO:0007669"/>
    <property type="project" value="UniProtKB-ARBA"/>
</dbReference>
<dbReference type="InterPro" id="IPR032867">
    <property type="entry name" value="DYW_dom"/>
</dbReference>
<dbReference type="FunFam" id="1.25.40.10:FF:000470">
    <property type="entry name" value="Pentatricopeptide repeat-containing protein At5g66520"/>
    <property type="match status" value="1"/>
</dbReference>
<dbReference type="Gene3D" id="1.25.40.10">
    <property type="entry name" value="Tetratricopeptide repeat domain"/>
    <property type="match status" value="3"/>
</dbReference>
<evidence type="ECO:0000313" key="5">
    <source>
        <dbReference type="EMBL" id="KAI3863801.1"/>
    </source>
</evidence>
<keyword evidence="6" id="KW-1185">Reference proteome</keyword>
<feature type="repeat" description="PPR" evidence="3">
    <location>
        <begin position="488"/>
        <end position="522"/>
    </location>
</feature>
<feature type="repeat" description="PPR" evidence="3">
    <location>
        <begin position="422"/>
        <end position="452"/>
    </location>
</feature>
<dbReference type="NCBIfam" id="TIGR00756">
    <property type="entry name" value="PPR"/>
    <property type="match status" value="5"/>
</dbReference>
<dbReference type="InterPro" id="IPR046960">
    <property type="entry name" value="PPR_At4g14850-like_plant"/>
</dbReference>
<feature type="domain" description="DYW" evidence="4">
    <location>
        <begin position="563"/>
        <end position="601"/>
    </location>
</feature>
<organism evidence="5 6">
    <name type="scientific">Papaver atlanticum</name>
    <dbReference type="NCBI Taxonomy" id="357466"/>
    <lineage>
        <taxon>Eukaryota</taxon>
        <taxon>Viridiplantae</taxon>
        <taxon>Streptophyta</taxon>
        <taxon>Embryophyta</taxon>
        <taxon>Tracheophyta</taxon>
        <taxon>Spermatophyta</taxon>
        <taxon>Magnoliopsida</taxon>
        <taxon>Ranunculales</taxon>
        <taxon>Papaveraceae</taxon>
        <taxon>Papaveroideae</taxon>
        <taxon>Papaver</taxon>
    </lineage>
</organism>
<dbReference type="GO" id="GO:0008270">
    <property type="term" value="F:zinc ion binding"/>
    <property type="evidence" value="ECO:0007669"/>
    <property type="project" value="InterPro"/>
</dbReference>
<dbReference type="GO" id="GO:0003723">
    <property type="term" value="F:RNA binding"/>
    <property type="evidence" value="ECO:0007669"/>
    <property type="project" value="InterPro"/>
</dbReference>
<dbReference type="Pfam" id="PF13041">
    <property type="entry name" value="PPR_2"/>
    <property type="match status" value="1"/>
</dbReference>
<dbReference type="AlphaFoldDB" id="A0AAD4S5M4"/>
<dbReference type="InterPro" id="IPR011990">
    <property type="entry name" value="TPR-like_helical_dom_sf"/>
</dbReference>
<dbReference type="FunFam" id="1.25.40.10:FF:000277">
    <property type="entry name" value="Pentatricopeptide repeat-containing protein, mitochondrial"/>
    <property type="match status" value="1"/>
</dbReference>
<dbReference type="Proteomes" id="UP001202328">
    <property type="component" value="Unassembled WGS sequence"/>
</dbReference>
<dbReference type="Pfam" id="PF01535">
    <property type="entry name" value="PPR"/>
    <property type="match status" value="6"/>
</dbReference>
<dbReference type="SUPFAM" id="SSF48452">
    <property type="entry name" value="TPR-like"/>
    <property type="match status" value="1"/>
</dbReference>
<reference evidence="5" key="1">
    <citation type="submission" date="2022-04" db="EMBL/GenBank/DDBJ databases">
        <title>A functionally conserved STORR gene fusion in Papaver species that diverged 16.8 million years ago.</title>
        <authorList>
            <person name="Catania T."/>
        </authorList>
    </citation>
    <scope>NUCLEOTIDE SEQUENCE</scope>
    <source>
        <strain evidence="5">S-188037</strain>
    </source>
</reference>
<feature type="repeat" description="PPR" evidence="3">
    <location>
        <begin position="184"/>
        <end position="218"/>
    </location>
</feature>
<evidence type="ECO:0000256" key="3">
    <source>
        <dbReference type="PROSITE-ProRule" id="PRU00708"/>
    </source>
</evidence>